<dbReference type="PANTHER" id="PTHR43245:SF55">
    <property type="entry name" value="NAD(P)-BINDING DOMAIN-CONTAINING PROTEIN"/>
    <property type="match status" value="1"/>
</dbReference>
<name>A0AAW8CV93_9BURK</name>
<dbReference type="RefSeq" id="WP_307685375.1">
    <property type="nucleotide sequence ID" value="NZ_JAUSRD010000007.1"/>
</dbReference>
<dbReference type="InterPro" id="IPR036291">
    <property type="entry name" value="NAD(P)-bd_dom_sf"/>
</dbReference>
<dbReference type="Pfam" id="PF01370">
    <property type="entry name" value="Epimerase"/>
    <property type="match status" value="1"/>
</dbReference>
<dbReference type="EC" id="1.1.1.367" evidence="3"/>
<gene>
    <name evidence="3" type="ORF">J2W31_003295</name>
</gene>
<dbReference type="InterPro" id="IPR001509">
    <property type="entry name" value="Epimerase_deHydtase"/>
</dbReference>
<organism evidence="3 4">
    <name type="scientific">Variovorax boronicumulans</name>
    <dbReference type="NCBI Taxonomy" id="436515"/>
    <lineage>
        <taxon>Bacteria</taxon>
        <taxon>Pseudomonadati</taxon>
        <taxon>Pseudomonadota</taxon>
        <taxon>Betaproteobacteria</taxon>
        <taxon>Burkholderiales</taxon>
        <taxon>Comamonadaceae</taxon>
        <taxon>Variovorax</taxon>
    </lineage>
</organism>
<dbReference type="PANTHER" id="PTHR43245">
    <property type="entry name" value="BIFUNCTIONAL POLYMYXIN RESISTANCE PROTEIN ARNA"/>
    <property type="match status" value="1"/>
</dbReference>
<reference evidence="3" key="1">
    <citation type="submission" date="2023-07" db="EMBL/GenBank/DDBJ databases">
        <title>Sorghum-associated microbial communities from plants grown in Nebraska, USA.</title>
        <authorList>
            <person name="Schachtman D."/>
        </authorList>
    </citation>
    <scope>NUCLEOTIDE SEQUENCE</scope>
    <source>
        <strain evidence="3">DS3754</strain>
    </source>
</reference>
<dbReference type="InterPro" id="IPR014710">
    <property type="entry name" value="RmlC-like_jellyroll"/>
</dbReference>
<dbReference type="NCBIfam" id="NF047837">
    <property type="entry name" value="UDPAcbARedWbcJ"/>
    <property type="match status" value="1"/>
</dbReference>
<feature type="domain" description="NAD-dependent epimerase/dehydratase" evidence="1">
    <location>
        <begin position="7"/>
        <end position="197"/>
    </location>
</feature>
<dbReference type="GO" id="GO:0016491">
    <property type="term" value="F:oxidoreductase activity"/>
    <property type="evidence" value="ECO:0007669"/>
    <property type="project" value="UniProtKB-KW"/>
</dbReference>
<dbReference type="Proteomes" id="UP001242045">
    <property type="component" value="Unassembled WGS sequence"/>
</dbReference>
<accession>A0AAW8CV93</accession>
<protein>
    <submittedName>
        <fullName evidence="3">UDP-2-acetamido-2,6-beta-L-arabino-hexul-4-ose reductase</fullName>
        <ecNumber evidence="3">1.1.1.367</ecNumber>
    </submittedName>
</protein>
<dbReference type="EMBL" id="JAUSRD010000007">
    <property type="protein sequence ID" value="MDP9894172.1"/>
    <property type="molecule type" value="Genomic_DNA"/>
</dbReference>
<dbReference type="InterPro" id="IPR011051">
    <property type="entry name" value="RmlC_Cupin_sf"/>
</dbReference>
<evidence type="ECO:0000259" key="1">
    <source>
        <dbReference type="Pfam" id="PF01370"/>
    </source>
</evidence>
<evidence type="ECO:0000313" key="3">
    <source>
        <dbReference type="EMBL" id="MDP9894172.1"/>
    </source>
</evidence>
<dbReference type="InterPro" id="IPR029303">
    <property type="entry name" value="CapF_C"/>
</dbReference>
<evidence type="ECO:0000313" key="4">
    <source>
        <dbReference type="Proteomes" id="UP001242045"/>
    </source>
</evidence>
<keyword evidence="3" id="KW-0560">Oxidoreductase</keyword>
<dbReference type="SUPFAM" id="SSF51735">
    <property type="entry name" value="NAD(P)-binding Rossmann-fold domains"/>
    <property type="match status" value="1"/>
</dbReference>
<dbReference type="InterPro" id="IPR050177">
    <property type="entry name" value="Lipid_A_modif_metabolic_enz"/>
</dbReference>
<dbReference type="Gene3D" id="2.60.120.10">
    <property type="entry name" value="Jelly Rolls"/>
    <property type="match status" value="1"/>
</dbReference>
<dbReference type="Gene3D" id="3.40.50.720">
    <property type="entry name" value="NAD(P)-binding Rossmann-like Domain"/>
    <property type="match status" value="1"/>
</dbReference>
<sequence>MSGSKRILITGADGFIARNLRLVLGERIDLQIHCFGHSDDVSRLPELLHGVDFVFHLAGVNRPKHPEEFYSGNAALTQALCDALATEVERSGRCPSVIFSSSVQAAQNNPYGLSKRAAEDLLFKLEASHGVPVHVFRLPNVFGKWCKPNYNSVVATFCHNIARDLPIQINDPLAPLTLVYVDDVVERFVQLLDGADSLKADSGFSVMAPQYTSTVGEVARQIEAFRESRSTLVTERVGGGFVRALYSTYVSHLPVELFAYSISQYADPRGVFVEMLKTPDCGQFSYFTAHPGITRGGHYHHSKTEKFLVIKGRAKFRFRHMHTGEVYELLTDGDKAEVVETVPGWTHDIKNIGADEMIVMLWANEIFDRARPDTFTCPV</sequence>
<evidence type="ECO:0000259" key="2">
    <source>
        <dbReference type="Pfam" id="PF14667"/>
    </source>
</evidence>
<dbReference type="Pfam" id="PF14667">
    <property type="entry name" value="Polysacc_synt_C"/>
    <property type="match status" value="1"/>
</dbReference>
<feature type="domain" description="Capsular polysaccharide assembling protein CapF C-terminal" evidence="2">
    <location>
        <begin position="266"/>
        <end position="375"/>
    </location>
</feature>
<dbReference type="CDD" id="cd05261">
    <property type="entry name" value="CAPF_like_SDR_e"/>
    <property type="match status" value="1"/>
</dbReference>
<comment type="caution">
    <text evidence="3">The sequence shown here is derived from an EMBL/GenBank/DDBJ whole genome shotgun (WGS) entry which is preliminary data.</text>
</comment>
<dbReference type="SUPFAM" id="SSF51182">
    <property type="entry name" value="RmlC-like cupins"/>
    <property type="match status" value="1"/>
</dbReference>
<proteinExistence type="predicted"/>
<dbReference type="CDD" id="cd07007">
    <property type="entry name" value="cupin_CapF-like_C"/>
    <property type="match status" value="1"/>
</dbReference>
<dbReference type="AlphaFoldDB" id="A0AAW8CV93"/>